<dbReference type="RefSeq" id="WP_342161542.1">
    <property type="nucleotide sequence ID" value="NZ_JBCDNA010000003.1"/>
</dbReference>
<keyword evidence="2" id="KW-0479">Metal-binding</keyword>
<dbReference type="Pfam" id="PF04002">
    <property type="entry name" value="RadC"/>
    <property type="match status" value="1"/>
</dbReference>
<evidence type="ECO:0000256" key="1">
    <source>
        <dbReference type="ARBA" id="ARBA00022670"/>
    </source>
</evidence>
<keyword evidence="1" id="KW-0645">Protease</keyword>
<dbReference type="Gene3D" id="3.40.140.10">
    <property type="entry name" value="Cytidine Deaminase, domain 2"/>
    <property type="match status" value="1"/>
</dbReference>
<dbReference type="PANTHER" id="PTHR30471:SF3">
    <property type="entry name" value="UPF0758 PROTEIN YEES-RELATED"/>
    <property type="match status" value="1"/>
</dbReference>
<evidence type="ECO:0000256" key="5">
    <source>
        <dbReference type="ARBA" id="ARBA00023049"/>
    </source>
</evidence>
<proteinExistence type="predicted"/>
<dbReference type="InterPro" id="IPR001405">
    <property type="entry name" value="UPF0758"/>
</dbReference>
<evidence type="ECO:0000256" key="3">
    <source>
        <dbReference type="ARBA" id="ARBA00022801"/>
    </source>
</evidence>
<protein>
    <submittedName>
        <fullName evidence="7">JAB domain-containing protein</fullName>
    </submittedName>
</protein>
<reference evidence="7 8" key="1">
    <citation type="submission" date="2024-04" db="EMBL/GenBank/DDBJ databases">
        <title>whole genome sequencing of Lutimonas vermicola strain IMCC1616.</title>
        <authorList>
            <person name="Bae S.S."/>
        </authorList>
    </citation>
    <scope>NUCLEOTIDE SEQUENCE [LARGE SCALE GENOMIC DNA]</scope>
    <source>
        <strain evidence="7 8">IMCC1616</strain>
    </source>
</reference>
<evidence type="ECO:0000256" key="4">
    <source>
        <dbReference type="ARBA" id="ARBA00022833"/>
    </source>
</evidence>
<dbReference type="PROSITE" id="PS01302">
    <property type="entry name" value="UPF0758"/>
    <property type="match status" value="1"/>
</dbReference>
<evidence type="ECO:0000259" key="6">
    <source>
        <dbReference type="PROSITE" id="PS50249"/>
    </source>
</evidence>
<feature type="domain" description="MPN" evidence="6">
    <location>
        <begin position="25"/>
        <end position="149"/>
    </location>
</feature>
<keyword evidence="4" id="KW-0862">Zinc</keyword>
<dbReference type="PROSITE" id="PS50249">
    <property type="entry name" value="MPN"/>
    <property type="match status" value="1"/>
</dbReference>
<name>A0ABU9L687_9FLAO</name>
<accession>A0ABU9L687</accession>
<evidence type="ECO:0000313" key="8">
    <source>
        <dbReference type="Proteomes" id="UP001474120"/>
    </source>
</evidence>
<dbReference type="InterPro" id="IPR020891">
    <property type="entry name" value="UPF0758_CS"/>
</dbReference>
<evidence type="ECO:0000256" key="2">
    <source>
        <dbReference type="ARBA" id="ARBA00022723"/>
    </source>
</evidence>
<organism evidence="7 8">
    <name type="scientific">Lutimonas vermicola</name>
    <dbReference type="NCBI Taxonomy" id="414288"/>
    <lineage>
        <taxon>Bacteria</taxon>
        <taxon>Pseudomonadati</taxon>
        <taxon>Bacteroidota</taxon>
        <taxon>Flavobacteriia</taxon>
        <taxon>Flavobacteriales</taxon>
        <taxon>Flavobacteriaceae</taxon>
        <taxon>Lutimonas</taxon>
    </lineage>
</organism>
<dbReference type="InterPro" id="IPR037518">
    <property type="entry name" value="MPN"/>
</dbReference>
<dbReference type="InterPro" id="IPR025657">
    <property type="entry name" value="RadC_JAB"/>
</dbReference>
<sequence>MKILKSRLREIQAKYKTVKDVNNACIHSSKDVANYFRRIFPVELDDRESMVVLYLNNSNTTVGYSIAGIGGITSTVVDVRLILRDGLLTGSTSMIICHNHPSGSLKPSQADLNLTKKVKTAAKVMDITLLDSLILTEDSYYSFADEGKL</sequence>
<evidence type="ECO:0000313" key="7">
    <source>
        <dbReference type="EMBL" id="MEL4457379.1"/>
    </source>
</evidence>
<keyword evidence="8" id="KW-1185">Reference proteome</keyword>
<dbReference type="CDD" id="cd08071">
    <property type="entry name" value="MPN_DUF2466"/>
    <property type="match status" value="1"/>
</dbReference>
<gene>
    <name evidence="7" type="ORF">AABB81_15845</name>
</gene>
<keyword evidence="3" id="KW-0378">Hydrolase</keyword>
<keyword evidence="5" id="KW-0482">Metalloprotease</keyword>
<dbReference type="PANTHER" id="PTHR30471">
    <property type="entry name" value="DNA REPAIR PROTEIN RADC"/>
    <property type="match status" value="1"/>
</dbReference>
<dbReference type="EMBL" id="JBCDNA010000003">
    <property type="protein sequence ID" value="MEL4457379.1"/>
    <property type="molecule type" value="Genomic_DNA"/>
</dbReference>
<dbReference type="Proteomes" id="UP001474120">
    <property type="component" value="Unassembled WGS sequence"/>
</dbReference>
<comment type="caution">
    <text evidence="7">The sequence shown here is derived from an EMBL/GenBank/DDBJ whole genome shotgun (WGS) entry which is preliminary data.</text>
</comment>